<reference evidence="8" key="1">
    <citation type="submission" date="2018-05" db="EMBL/GenBank/DDBJ databases">
        <authorList>
            <person name="Lanie J.A."/>
            <person name="Ng W.-L."/>
            <person name="Kazmierczak K.M."/>
            <person name="Andrzejewski T.M."/>
            <person name="Davidsen T.M."/>
            <person name="Wayne K.J."/>
            <person name="Tettelin H."/>
            <person name="Glass J.I."/>
            <person name="Rusch D."/>
            <person name="Podicherti R."/>
            <person name="Tsui H.-C.T."/>
            <person name="Winkler M.E."/>
        </authorList>
    </citation>
    <scope>NUCLEOTIDE SEQUENCE</scope>
</reference>
<dbReference type="AlphaFoldDB" id="A0A381PRU8"/>
<keyword evidence="6 7" id="KW-0472">Membrane</keyword>
<dbReference type="InterPro" id="IPR014047">
    <property type="entry name" value="Chr_Tranpt_l_chain"/>
</dbReference>
<feature type="transmembrane region" description="Helical" evidence="7">
    <location>
        <begin position="378"/>
        <end position="394"/>
    </location>
</feature>
<feature type="transmembrane region" description="Helical" evidence="7">
    <location>
        <begin position="114"/>
        <end position="134"/>
    </location>
</feature>
<feature type="transmembrane region" description="Helical" evidence="7">
    <location>
        <begin position="227"/>
        <end position="249"/>
    </location>
</feature>
<dbReference type="PANTHER" id="PTHR43663:SF1">
    <property type="entry name" value="CHROMATE TRANSPORTER"/>
    <property type="match status" value="1"/>
</dbReference>
<dbReference type="EMBL" id="UINC01001072">
    <property type="protein sequence ID" value="SUZ69761.1"/>
    <property type="molecule type" value="Genomic_DNA"/>
</dbReference>
<feature type="transmembrane region" description="Helical" evidence="7">
    <location>
        <begin position="81"/>
        <end position="102"/>
    </location>
</feature>
<keyword evidence="4 7" id="KW-0812">Transmembrane</keyword>
<evidence type="ECO:0000256" key="1">
    <source>
        <dbReference type="ARBA" id="ARBA00004651"/>
    </source>
</evidence>
<comment type="similarity">
    <text evidence="2">Belongs to the chromate ion transporter (CHR) (TC 2.A.51) family.</text>
</comment>
<feature type="transmembrane region" description="Helical" evidence="7">
    <location>
        <begin position="294"/>
        <end position="314"/>
    </location>
</feature>
<evidence type="ECO:0000256" key="2">
    <source>
        <dbReference type="ARBA" id="ARBA00005262"/>
    </source>
</evidence>
<comment type="subcellular location">
    <subcellularLocation>
        <location evidence="1">Cell membrane</location>
        <topology evidence="1">Multi-pass membrane protein</topology>
    </subcellularLocation>
</comment>
<feature type="transmembrane region" description="Helical" evidence="7">
    <location>
        <begin position="355"/>
        <end position="371"/>
    </location>
</feature>
<dbReference type="InterPro" id="IPR052518">
    <property type="entry name" value="CHR_Transporter"/>
</dbReference>
<evidence type="ECO:0008006" key="9">
    <source>
        <dbReference type="Google" id="ProtNLM"/>
    </source>
</evidence>
<dbReference type="InterPro" id="IPR003370">
    <property type="entry name" value="Chromate_transpt"/>
</dbReference>
<dbReference type="PIRSF" id="PIRSF004810">
    <property type="entry name" value="ChrA"/>
    <property type="match status" value="1"/>
</dbReference>
<organism evidence="8">
    <name type="scientific">marine metagenome</name>
    <dbReference type="NCBI Taxonomy" id="408172"/>
    <lineage>
        <taxon>unclassified sequences</taxon>
        <taxon>metagenomes</taxon>
        <taxon>ecological metagenomes</taxon>
    </lineage>
</organism>
<dbReference type="NCBIfam" id="TIGR00937">
    <property type="entry name" value="2A51"/>
    <property type="match status" value="1"/>
</dbReference>
<feature type="transmembrane region" description="Helical" evidence="7">
    <location>
        <begin position="198"/>
        <end position="215"/>
    </location>
</feature>
<evidence type="ECO:0000256" key="3">
    <source>
        <dbReference type="ARBA" id="ARBA00022475"/>
    </source>
</evidence>
<evidence type="ECO:0000313" key="8">
    <source>
        <dbReference type="EMBL" id="SUZ69761.1"/>
    </source>
</evidence>
<evidence type="ECO:0000256" key="7">
    <source>
        <dbReference type="SAM" id="Phobius"/>
    </source>
</evidence>
<evidence type="ECO:0000256" key="5">
    <source>
        <dbReference type="ARBA" id="ARBA00022989"/>
    </source>
</evidence>
<accession>A0A381PRU8</accession>
<feature type="transmembrane region" description="Helical" evidence="7">
    <location>
        <begin position="52"/>
        <end position="74"/>
    </location>
</feature>
<keyword evidence="3" id="KW-1003">Cell membrane</keyword>
<evidence type="ECO:0000256" key="4">
    <source>
        <dbReference type="ARBA" id="ARBA00022692"/>
    </source>
</evidence>
<feature type="transmembrane region" description="Helical" evidence="7">
    <location>
        <begin position="269"/>
        <end position="288"/>
    </location>
</feature>
<dbReference type="GO" id="GO:0005886">
    <property type="term" value="C:plasma membrane"/>
    <property type="evidence" value="ECO:0007669"/>
    <property type="project" value="UniProtKB-SubCell"/>
</dbReference>
<dbReference type="PANTHER" id="PTHR43663">
    <property type="entry name" value="CHROMATE TRANSPORT PROTEIN-RELATED"/>
    <property type="match status" value="1"/>
</dbReference>
<dbReference type="Pfam" id="PF02417">
    <property type="entry name" value="Chromate_transp"/>
    <property type="match status" value="2"/>
</dbReference>
<gene>
    <name evidence="8" type="ORF">METZ01_LOCUS22615</name>
</gene>
<evidence type="ECO:0000256" key="6">
    <source>
        <dbReference type="ARBA" id="ARBA00023136"/>
    </source>
</evidence>
<dbReference type="GO" id="GO:0015109">
    <property type="term" value="F:chromate transmembrane transporter activity"/>
    <property type="evidence" value="ECO:0007669"/>
    <property type="project" value="InterPro"/>
</dbReference>
<sequence>MKNKISYIRLFFIFLKTGTISFGGYMMLIAMIKYEFVERTKILKNSKILDAITMASFLPGPMAINVASYVGFLLKGWKGAVVSFLAVLLPSFLIMLLFSHLYLNSQNIPGFTSFFMGVMPVVSAVIFTVAYDIFKDTKNKIFSFTLVVLSFLIAYLVKGYISIILPLLICGVLNIFYNKNKIKFGVSFGNSSKNFIKIKGIIVASLIMTTLYVFLNNAPIDTKTFNLARIFSNISLTLFGGGYVFIPYLDKIIVEQLGWLTQREFIDSIAMGQITPGPILITATFIGYKINGIVGAFIATISIFLPSSVIIIFFSRVYYFFKKNAFFKIVIKGFKIGIIGLICYAGYIIMFREEIFNIFNIVIFIISFLILSKKLIHPLFLILTFGVLGYYLQLHG</sequence>
<name>A0A381PRU8_9ZZZZ</name>
<feature type="transmembrane region" description="Helical" evidence="7">
    <location>
        <begin position="7"/>
        <end position="32"/>
    </location>
</feature>
<keyword evidence="5 7" id="KW-1133">Transmembrane helix</keyword>
<proteinExistence type="inferred from homology"/>
<feature type="transmembrane region" description="Helical" evidence="7">
    <location>
        <begin position="326"/>
        <end position="349"/>
    </location>
</feature>
<protein>
    <recommendedName>
        <fullName evidence="9">Chromate transporter</fullName>
    </recommendedName>
</protein>